<accession>A0A345UPJ7</accession>
<evidence type="ECO:0000313" key="3">
    <source>
        <dbReference type="EMBL" id="AXJ02399.1"/>
    </source>
</evidence>
<protein>
    <submittedName>
        <fullName evidence="3">tRNA pseudouridine synthase 8</fullName>
    </submittedName>
</protein>
<dbReference type="GO" id="GO:0003723">
    <property type="term" value="F:RNA binding"/>
    <property type="evidence" value="ECO:0007669"/>
    <property type="project" value="InterPro"/>
</dbReference>
<reference evidence="3 4" key="1">
    <citation type="submission" date="2018-03" db="EMBL/GenBank/DDBJ databases">
        <title>Phenotypic and genomic properties of Cyclonatronum proteinivorum gen. nov., sp. nov., a haloalkaliphilic bacteroidete from soda lakes possessing Na+-translocating rhodopsin.</title>
        <authorList>
            <person name="Toshchakov S.V."/>
            <person name="Korzhenkov A."/>
            <person name="Samarov N.I."/>
            <person name="Kublanov I.V."/>
            <person name="Muntyan M.S."/>
            <person name="Sorokin D.Y."/>
        </authorList>
    </citation>
    <scope>NUCLEOTIDE SEQUENCE [LARGE SCALE GENOMIC DNA]</scope>
    <source>
        <strain evidence="3 4">Omega</strain>
    </source>
</reference>
<dbReference type="PANTHER" id="PTHR21600:SF87">
    <property type="entry name" value="RNA PSEUDOURIDYLATE SYNTHASE DOMAIN-CONTAINING PROTEIN 1"/>
    <property type="match status" value="1"/>
</dbReference>
<keyword evidence="4" id="KW-1185">Reference proteome</keyword>
<dbReference type="EMBL" id="CP027806">
    <property type="protein sequence ID" value="AXJ02399.1"/>
    <property type="molecule type" value="Genomic_DNA"/>
</dbReference>
<dbReference type="PROSITE" id="PS01129">
    <property type="entry name" value="PSI_RLU"/>
    <property type="match status" value="1"/>
</dbReference>
<dbReference type="Proteomes" id="UP000254808">
    <property type="component" value="Chromosome"/>
</dbReference>
<dbReference type="AlphaFoldDB" id="A0A345UPJ7"/>
<organism evidence="3 4">
    <name type="scientific">Cyclonatronum proteinivorum</name>
    <dbReference type="NCBI Taxonomy" id="1457365"/>
    <lineage>
        <taxon>Bacteria</taxon>
        <taxon>Pseudomonadati</taxon>
        <taxon>Balneolota</taxon>
        <taxon>Balneolia</taxon>
        <taxon>Balneolales</taxon>
        <taxon>Cyclonatronaceae</taxon>
        <taxon>Cyclonatronum</taxon>
    </lineage>
</organism>
<name>A0A345UPJ7_9BACT</name>
<dbReference type="GO" id="GO:0140098">
    <property type="term" value="F:catalytic activity, acting on RNA"/>
    <property type="evidence" value="ECO:0007669"/>
    <property type="project" value="UniProtKB-ARBA"/>
</dbReference>
<evidence type="ECO:0000256" key="1">
    <source>
        <dbReference type="ARBA" id="ARBA00010876"/>
    </source>
</evidence>
<sequence length="302" mass="33610">MREALPVPAGASCPVRIQQPYAHTYAFRVKPADAGKNLLSFLCERFPFRDETGWRLRIADGRVQLNQFPADPIQLLCTGDIIQHTNLHVTEPSVPDSVRIVAESPDFLLVEKPAPMPVHPGGRYNRNCLTEILKENGYAELHLIHRLDAVTSGLMLLGKNPDFSREASALFRSGGVEKMYYARVQGLPDWEETSCDQPIGRAKGFRFACLPEGKPARSVFRVMTRGSANSIVACEPVTGRTHQLRLHLAWLGHPVSDDLVYQPGNAHRLQNRAICLHSAHLRIPALAVDGSLPVPSDWYENL</sequence>
<dbReference type="KEGG" id="cprv:CYPRO_3165"/>
<dbReference type="SUPFAM" id="SSF55120">
    <property type="entry name" value="Pseudouridine synthase"/>
    <property type="match status" value="1"/>
</dbReference>
<feature type="domain" description="Pseudouridine synthase RsuA/RluA-like" evidence="2">
    <location>
        <begin position="106"/>
        <end position="249"/>
    </location>
</feature>
<dbReference type="InterPro" id="IPR006145">
    <property type="entry name" value="PsdUridine_synth_RsuA/RluA"/>
</dbReference>
<evidence type="ECO:0000313" key="4">
    <source>
        <dbReference type="Proteomes" id="UP000254808"/>
    </source>
</evidence>
<dbReference type="GO" id="GO:0000455">
    <property type="term" value="P:enzyme-directed rRNA pseudouridine synthesis"/>
    <property type="evidence" value="ECO:0007669"/>
    <property type="project" value="TreeGrafter"/>
</dbReference>
<dbReference type="InterPro" id="IPR020103">
    <property type="entry name" value="PsdUridine_synth_cat_dom_sf"/>
</dbReference>
<dbReference type="GO" id="GO:0009982">
    <property type="term" value="F:pseudouridine synthase activity"/>
    <property type="evidence" value="ECO:0007669"/>
    <property type="project" value="InterPro"/>
</dbReference>
<dbReference type="Gene3D" id="3.30.2350.10">
    <property type="entry name" value="Pseudouridine synthase"/>
    <property type="match status" value="1"/>
</dbReference>
<comment type="similarity">
    <text evidence="1">Belongs to the pseudouridine synthase RluA family.</text>
</comment>
<dbReference type="InterPro" id="IPR006224">
    <property type="entry name" value="PsdUridine_synth_RluA-like_CS"/>
</dbReference>
<dbReference type="InterPro" id="IPR050188">
    <property type="entry name" value="RluA_PseudoU_synthase"/>
</dbReference>
<dbReference type="PANTHER" id="PTHR21600">
    <property type="entry name" value="MITOCHONDRIAL RNA PSEUDOURIDINE SYNTHASE"/>
    <property type="match status" value="1"/>
</dbReference>
<dbReference type="Pfam" id="PF00849">
    <property type="entry name" value="PseudoU_synth_2"/>
    <property type="match status" value="1"/>
</dbReference>
<gene>
    <name evidence="3" type="ORF">CYPRO_3165</name>
</gene>
<evidence type="ECO:0000259" key="2">
    <source>
        <dbReference type="Pfam" id="PF00849"/>
    </source>
</evidence>
<proteinExistence type="inferred from homology"/>